<dbReference type="HOGENOM" id="CLU_626669_0_0_9"/>
<proteinExistence type="predicted"/>
<organism evidence="1 2">
    <name type="scientific">Hungatella hathewayi WAL-18680</name>
    <dbReference type="NCBI Taxonomy" id="742737"/>
    <lineage>
        <taxon>Bacteria</taxon>
        <taxon>Bacillati</taxon>
        <taxon>Bacillota</taxon>
        <taxon>Clostridia</taxon>
        <taxon>Lachnospirales</taxon>
        <taxon>Lachnospiraceae</taxon>
        <taxon>Hungatella</taxon>
    </lineage>
</organism>
<sequence>MNTHNAKKQLSAAYRYSYSRMALNYYTLYEAMCDETGISGELKGYAGEFHQVLQTFLTGDGDMERLHKLRLQVTAAMEVLTAYTDCFQIYEYVLNRMERRFEDGVAVDSDVEEFTSRLMEYLMTSGDTVIMNERIQQVIGQLPVRYTKQKFFELLRDGLSVYIGSEKKSLEDMMYILRTESMAKLPEQMERGHEDLYEILGTLRQADYLHMEKEEYRKCVDRIIYVSDKLFQEAGNYMLLQDLINDLYVLHLTAPSAMVELSERQVLEKIAGGVLNQFLEGNTSMIDEAVTDMLWELEGKQEGAMERYLSYPAPDEMEDDEMSHTLRKVDRLLSGSPFVSLDETVEEDLSGTVDKEWLDSRLETFYGELNQLFAGMSKPVVRAIMAKLLSSLPVVFQSADELSDYIMRSLTSCSDTAERETTMELLNQEMVNEDALV</sequence>
<name>G5IG33_9FIRM</name>
<reference evidence="1 2" key="1">
    <citation type="submission" date="2011-08" db="EMBL/GenBank/DDBJ databases">
        <title>The Genome Sequence of Clostridium hathewayi WAL-18680.</title>
        <authorList>
            <consortium name="The Broad Institute Genome Sequencing Platform"/>
            <person name="Earl A."/>
            <person name="Ward D."/>
            <person name="Feldgarden M."/>
            <person name="Gevers D."/>
            <person name="Finegold S.M."/>
            <person name="Summanen P.H."/>
            <person name="Molitoris D.R."/>
            <person name="Song M."/>
            <person name="Daigneault M."/>
            <person name="Allen-Vercoe E."/>
            <person name="Young S.K."/>
            <person name="Zeng Q."/>
            <person name="Gargeya S."/>
            <person name="Fitzgerald M."/>
            <person name="Haas B."/>
            <person name="Abouelleil A."/>
            <person name="Alvarado L."/>
            <person name="Arachchi H.M."/>
            <person name="Berlin A."/>
            <person name="Brown A."/>
            <person name="Chapman S.B."/>
            <person name="Chen Z."/>
            <person name="Dunbar C."/>
            <person name="Freedman E."/>
            <person name="Gearin G."/>
            <person name="Gellesch M."/>
            <person name="Goldberg J."/>
            <person name="Griggs A."/>
            <person name="Gujja S."/>
            <person name="Heiman D."/>
            <person name="Howarth C."/>
            <person name="Larson L."/>
            <person name="Lui A."/>
            <person name="MacDonald P.J.P."/>
            <person name="Montmayeur A."/>
            <person name="Murphy C."/>
            <person name="Neiman D."/>
            <person name="Pearson M."/>
            <person name="Priest M."/>
            <person name="Roberts A."/>
            <person name="Saif S."/>
            <person name="Shea T."/>
            <person name="Shenoy N."/>
            <person name="Sisk P."/>
            <person name="Stolte C."/>
            <person name="Sykes S."/>
            <person name="Wortman J."/>
            <person name="Nusbaum C."/>
            <person name="Birren B."/>
        </authorList>
    </citation>
    <scope>NUCLEOTIDE SEQUENCE [LARGE SCALE GENOMIC DNA]</scope>
    <source>
        <strain evidence="1 2">WAL-18680</strain>
    </source>
</reference>
<dbReference type="Proteomes" id="UP000005384">
    <property type="component" value="Unassembled WGS sequence"/>
</dbReference>
<evidence type="ECO:0000313" key="2">
    <source>
        <dbReference type="Proteomes" id="UP000005384"/>
    </source>
</evidence>
<protein>
    <submittedName>
        <fullName evidence="1">Uncharacterized protein</fullName>
    </submittedName>
</protein>
<gene>
    <name evidence="1" type="ORF">HMPREF9473_02461</name>
</gene>
<keyword evidence="2" id="KW-1185">Reference proteome</keyword>
<dbReference type="EMBL" id="ADLN01000054">
    <property type="protein sequence ID" value="EHI59555.1"/>
    <property type="molecule type" value="Genomic_DNA"/>
</dbReference>
<accession>G5IG33</accession>
<dbReference type="RefSeq" id="WP_006780441.1">
    <property type="nucleotide sequence ID" value="NZ_CP040506.1"/>
</dbReference>
<dbReference type="PATRIC" id="fig|742737.3.peg.2480"/>
<dbReference type="OrthoDB" id="1727081at2"/>
<dbReference type="AlphaFoldDB" id="G5IG33"/>
<evidence type="ECO:0000313" key="1">
    <source>
        <dbReference type="EMBL" id="EHI59555.1"/>
    </source>
</evidence>
<comment type="caution">
    <text evidence="1">The sequence shown here is derived from an EMBL/GenBank/DDBJ whole genome shotgun (WGS) entry which is preliminary data.</text>
</comment>